<comment type="caution">
    <text evidence="2">The sequence shown here is derived from an EMBL/GenBank/DDBJ whole genome shotgun (WGS) entry which is preliminary data.</text>
</comment>
<gene>
    <name evidence="2" type="ORF">LX32DRAFT_600579</name>
</gene>
<keyword evidence="1" id="KW-0812">Transmembrane</keyword>
<proteinExistence type="predicted"/>
<feature type="non-terminal residue" evidence="2">
    <location>
        <position position="1"/>
    </location>
</feature>
<evidence type="ECO:0000313" key="2">
    <source>
        <dbReference type="EMBL" id="KAK2023537.1"/>
    </source>
</evidence>
<dbReference type="EMBL" id="MU842996">
    <property type="protein sequence ID" value="KAK2023537.1"/>
    <property type="molecule type" value="Genomic_DNA"/>
</dbReference>
<dbReference type="Proteomes" id="UP001232148">
    <property type="component" value="Unassembled WGS sequence"/>
</dbReference>
<dbReference type="AlphaFoldDB" id="A0AAD9H871"/>
<protein>
    <submittedName>
        <fullName evidence="2">Uncharacterized protein</fullName>
    </submittedName>
</protein>
<keyword evidence="3" id="KW-1185">Reference proteome</keyword>
<name>A0AAD9H871_9PEZI</name>
<keyword evidence="1" id="KW-0472">Membrane</keyword>
<feature type="transmembrane region" description="Helical" evidence="1">
    <location>
        <begin position="12"/>
        <end position="37"/>
    </location>
</feature>
<evidence type="ECO:0000256" key="1">
    <source>
        <dbReference type="SAM" id="Phobius"/>
    </source>
</evidence>
<reference evidence="2" key="1">
    <citation type="submission" date="2021-06" db="EMBL/GenBank/DDBJ databases">
        <title>Comparative genomics, transcriptomics and evolutionary studies reveal genomic signatures of adaptation to plant cell wall in hemibiotrophic fungi.</title>
        <authorList>
            <consortium name="DOE Joint Genome Institute"/>
            <person name="Baroncelli R."/>
            <person name="Diaz J.F."/>
            <person name="Benocci T."/>
            <person name="Peng M."/>
            <person name="Battaglia E."/>
            <person name="Haridas S."/>
            <person name="Andreopoulos W."/>
            <person name="Labutti K."/>
            <person name="Pangilinan J."/>
            <person name="Floch G.L."/>
            <person name="Makela M.R."/>
            <person name="Henrissat B."/>
            <person name="Grigoriev I.V."/>
            <person name="Crouch J.A."/>
            <person name="De Vries R.P."/>
            <person name="Sukno S.A."/>
            <person name="Thon M.R."/>
        </authorList>
    </citation>
    <scope>NUCLEOTIDE SEQUENCE</scope>
    <source>
        <strain evidence="2">MAFF235873</strain>
    </source>
</reference>
<accession>A0AAD9H871</accession>
<organism evidence="2 3">
    <name type="scientific">Colletotrichum zoysiae</name>
    <dbReference type="NCBI Taxonomy" id="1216348"/>
    <lineage>
        <taxon>Eukaryota</taxon>
        <taxon>Fungi</taxon>
        <taxon>Dikarya</taxon>
        <taxon>Ascomycota</taxon>
        <taxon>Pezizomycotina</taxon>
        <taxon>Sordariomycetes</taxon>
        <taxon>Hypocreomycetidae</taxon>
        <taxon>Glomerellales</taxon>
        <taxon>Glomerellaceae</taxon>
        <taxon>Colletotrichum</taxon>
        <taxon>Colletotrichum graminicola species complex</taxon>
    </lineage>
</organism>
<evidence type="ECO:0000313" key="3">
    <source>
        <dbReference type="Proteomes" id="UP001232148"/>
    </source>
</evidence>
<sequence>NKPSSDGFTLVVYLYPIMTVGTDIIAICSCACTGGTVHEGIPHRLRHGGSYCNIQPRSRHTRSGR</sequence>
<keyword evidence="1" id="KW-1133">Transmembrane helix</keyword>